<evidence type="ECO:0000256" key="1">
    <source>
        <dbReference type="ARBA" id="ARBA00004123"/>
    </source>
</evidence>
<protein>
    <recommendedName>
        <fullName evidence="5">Zn(2)-C6 fungal-type domain-containing protein</fullName>
    </recommendedName>
</protein>
<dbReference type="CDD" id="cd00067">
    <property type="entry name" value="GAL4"/>
    <property type="match status" value="1"/>
</dbReference>
<dbReference type="GO" id="GO:0008270">
    <property type="term" value="F:zinc ion binding"/>
    <property type="evidence" value="ECO:0007669"/>
    <property type="project" value="InterPro"/>
</dbReference>
<evidence type="ECO:0000256" key="4">
    <source>
        <dbReference type="SAM" id="MobiDB-lite"/>
    </source>
</evidence>
<evidence type="ECO:0000259" key="5">
    <source>
        <dbReference type="PROSITE" id="PS50048"/>
    </source>
</evidence>
<reference evidence="7" key="2">
    <citation type="submission" date="2013-12" db="EMBL/GenBank/DDBJ databases">
        <title>Evolution of pathogenesis and genome organization in the Tremellales.</title>
        <authorList>
            <person name="Cuomo C."/>
            <person name="Litvintseva A."/>
            <person name="Heitman J."/>
            <person name="Chen Y."/>
            <person name="Sun S."/>
            <person name="Springer D."/>
            <person name="Dromer F."/>
            <person name="Young S."/>
            <person name="Zeng Q."/>
            <person name="Chapman S."/>
            <person name="Gujja S."/>
            <person name="Saif S."/>
            <person name="Birren B."/>
        </authorList>
    </citation>
    <scope>NUCLEOTIDE SEQUENCE [LARGE SCALE GENOMIC DNA]</scope>
    <source>
        <strain evidence="7">CBS 10435</strain>
    </source>
</reference>
<dbReference type="GO" id="GO:0003677">
    <property type="term" value="F:DNA binding"/>
    <property type="evidence" value="ECO:0007669"/>
    <property type="project" value="InterPro"/>
</dbReference>
<dbReference type="Proteomes" id="UP000092583">
    <property type="component" value="Unassembled WGS sequence"/>
</dbReference>
<dbReference type="PANTHER" id="PTHR31001:SF89">
    <property type="entry name" value="ZN(2)-C6 FUNGAL-TYPE DOMAIN-CONTAINING PROTEIN"/>
    <property type="match status" value="1"/>
</dbReference>
<feature type="region of interest" description="Disordered" evidence="4">
    <location>
        <begin position="1"/>
        <end position="20"/>
    </location>
</feature>
<reference evidence="6 7" key="1">
    <citation type="submission" date="2013-07" db="EMBL/GenBank/DDBJ databases">
        <title>The Genome Sequence of Kwoniella mangroviensis CBS10435.</title>
        <authorList>
            <consortium name="The Broad Institute Genome Sequencing Platform"/>
            <person name="Cuomo C."/>
            <person name="Litvintseva A."/>
            <person name="Chen Y."/>
            <person name="Heitman J."/>
            <person name="Sun S."/>
            <person name="Springer D."/>
            <person name="Dromer F."/>
            <person name="Young S.K."/>
            <person name="Zeng Q."/>
            <person name="Gargeya S."/>
            <person name="Fitzgerald M."/>
            <person name="Abouelleil A."/>
            <person name="Alvarado L."/>
            <person name="Berlin A.M."/>
            <person name="Chapman S.B."/>
            <person name="Dewar J."/>
            <person name="Goldberg J."/>
            <person name="Griggs A."/>
            <person name="Gujja S."/>
            <person name="Hansen M."/>
            <person name="Howarth C."/>
            <person name="Imamovic A."/>
            <person name="Larimer J."/>
            <person name="McCowan C."/>
            <person name="Murphy C."/>
            <person name="Pearson M."/>
            <person name="Priest M."/>
            <person name="Roberts A."/>
            <person name="Saif S."/>
            <person name="Shea T."/>
            <person name="Sykes S."/>
            <person name="Wortman J."/>
            <person name="Nusbaum C."/>
            <person name="Birren B."/>
        </authorList>
    </citation>
    <scope>NUCLEOTIDE SEQUENCE [LARGE SCALE GENOMIC DNA]</scope>
    <source>
        <strain evidence="6 7">CBS 10435</strain>
    </source>
</reference>
<comment type="subcellular location">
    <subcellularLocation>
        <location evidence="1">Nucleus</location>
    </subcellularLocation>
</comment>
<dbReference type="Pfam" id="PF00172">
    <property type="entry name" value="Zn_clus"/>
    <property type="match status" value="1"/>
</dbReference>
<dbReference type="InterPro" id="IPR050613">
    <property type="entry name" value="Sec_Metabolite_Reg"/>
</dbReference>
<dbReference type="AlphaFoldDB" id="A0A1B9IFY1"/>
<dbReference type="InterPro" id="IPR036864">
    <property type="entry name" value="Zn2-C6_fun-type_DNA-bd_sf"/>
</dbReference>
<sequence>MIRSRPPSPSASMDNHALERGRIKRSRAVLVCNRCKSLKTRCDLGRPCGSCVKAKAEDKCTYDPWRGSQAQRSLPVGAVPDHSNNNCDSAPSSLEDRLSHVEKSLAKIESLLSNTSRGHQNGSSPSRHSEEDVWSSLIAQLPPFSLAESLLRKYFTLDTMLRYTHQPSFTSRALKIYSISTGQARHDTDKESSSYLASLCLTMAIGTTLDDQHSNSESEQQSRNLRKQLISLHHRFYEISENLVPYRSKDSNPEFAYYHLHALMLRIQRAIMDDCSSLSQTWFAQGKLTNTALFLEFHRDPDDSDVQISPFWKELRRRIWWALSIGERIITEKLRLPSILPQSTVRKPVLIPDCDLREDITQSELNDQSLIGRIFTSSSTSIADLTPPEILVASTGKTAPAEWAFIDAKIDTTQIMTELSKLSRHSLVPNSPLPDIVLVDNLIERLDAQIPAHLRFDTLSTAQTRHCPLTAPDQPPWILAQACVSNTGKASVTLNAYQPYLSLCPRIPNNGQIVQHALEQSLAAAHRLIVSSEIFVWHVTLRWPEGRSLLSWNTGSKVFAAGVLVALAAIRDGPDHNGWRKWMGDLQSAEGLLQVLSDRTAKNLEGEWSACKSADLKALKILRQLHERAKSPARSTPPSSSGTMSIVNEEKLFDPYTTHEMSRISTLNNTPSQVDMTVDPDMAENFTLEDLEALLTQVYGKPQGGAG</sequence>
<dbReference type="OrthoDB" id="4934715at2759"/>
<dbReference type="SUPFAM" id="SSF57701">
    <property type="entry name" value="Zn2/Cys6 DNA-binding domain"/>
    <property type="match status" value="1"/>
</dbReference>
<proteinExistence type="predicted"/>
<dbReference type="GO" id="GO:0006351">
    <property type="term" value="P:DNA-templated transcription"/>
    <property type="evidence" value="ECO:0007669"/>
    <property type="project" value="InterPro"/>
</dbReference>
<dbReference type="PANTHER" id="PTHR31001">
    <property type="entry name" value="UNCHARACTERIZED TRANSCRIPTIONAL REGULATORY PROTEIN"/>
    <property type="match status" value="1"/>
</dbReference>
<evidence type="ECO:0000313" key="6">
    <source>
        <dbReference type="EMBL" id="OCF54377.1"/>
    </source>
</evidence>
<dbReference type="Gene3D" id="4.10.240.10">
    <property type="entry name" value="Zn(2)-C6 fungal-type DNA-binding domain"/>
    <property type="match status" value="1"/>
</dbReference>
<dbReference type="STRING" id="1331196.A0A1B9IFY1"/>
<dbReference type="GO" id="GO:0000981">
    <property type="term" value="F:DNA-binding transcription factor activity, RNA polymerase II-specific"/>
    <property type="evidence" value="ECO:0007669"/>
    <property type="project" value="InterPro"/>
</dbReference>
<evidence type="ECO:0000313" key="7">
    <source>
        <dbReference type="Proteomes" id="UP000092583"/>
    </source>
</evidence>
<dbReference type="InterPro" id="IPR001138">
    <property type="entry name" value="Zn2Cys6_DnaBD"/>
</dbReference>
<dbReference type="PROSITE" id="PS00463">
    <property type="entry name" value="ZN2_CY6_FUNGAL_1"/>
    <property type="match status" value="1"/>
</dbReference>
<feature type="region of interest" description="Disordered" evidence="4">
    <location>
        <begin position="75"/>
        <end position="94"/>
    </location>
</feature>
<gene>
    <name evidence="6" type="ORF">L486_08291</name>
</gene>
<evidence type="ECO:0000256" key="3">
    <source>
        <dbReference type="ARBA" id="ARBA00023242"/>
    </source>
</evidence>
<keyword evidence="3" id="KW-0539">Nucleus</keyword>
<accession>A0A1B9IFY1</accession>
<organism evidence="6 7">
    <name type="scientific">Kwoniella mangroviensis CBS 10435</name>
    <dbReference type="NCBI Taxonomy" id="1331196"/>
    <lineage>
        <taxon>Eukaryota</taxon>
        <taxon>Fungi</taxon>
        <taxon>Dikarya</taxon>
        <taxon>Basidiomycota</taxon>
        <taxon>Agaricomycotina</taxon>
        <taxon>Tremellomycetes</taxon>
        <taxon>Tremellales</taxon>
        <taxon>Cryptococcaceae</taxon>
        <taxon>Kwoniella</taxon>
    </lineage>
</organism>
<feature type="domain" description="Zn(2)-C6 fungal-type" evidence="5">
    <location>
        <begin position="31"/>
        <end position="62"/>
    </location>
</feature>
<dbReference type="CDD" id="cd12148">
    <property type="entry name" value="fungal_TF_MHR"/>
    <property type="match status" value="1"/>
</dbReference>
<feature type="compositionally biased region" description="Polar residues" evidence="4">
    <location>
        <begin position="82"/>
        <end position="92"/>
    </location>
</feature>
<dbReference type="InterPro" id="IPR007219">
    <property type="entry name" value="XnlR_reg_dom"/>
</dbReference>
<dbReference type="SMART" id="SM00066">
    <property type="entry name" value="GAL4"/>
    <property type="match status" value="1"/>
</dbReference>
<keyword evidence="7" id="KW-1185">Reference proteome</keyword>
<dbReference type="Pfam" id="PF04082">
    <property type="entry name" value="Fungal_trans"/>
    <property type="match status" value="1"/>
</dbReference>
<dbReference type="PROSITE" id="PS50048">
    <property type="entry name" value="ZN2_CY6_FUNGAL_2"/>
    <property type="match status" value="1"/>
</dbReference>
<keyword evidence="2" id="KW-0479">Metal-binding</keyword>
<evidence type="ECO:0000256" key="2">
    <source>
        <dbReference type="ARBA" id="ARBA00022723"/>
    </source>
</evidence>
<dbReference type="EMBL" id="KV700092">
    <property type="protein sequence ID" value="OCF54377.1"/>
    <property type="molecule type" value="Genomic_DNA"/>
</dbReference>
<dbReference type="GO" id="GO:0005634">
    <property type="term" value="C:nucleus"/>
    <property type="evidence" value="ECO:0007669"/>
    <property type="project" value="UniProtKB-SubCell"/>
</dbReference>
<name>A0A1B9IFY1_9TREE</name>